<dbReference type="EMBL" id="KZ679130">
    <property type="protein sequence ID" value="PTB77603.1"/>
    <property type="molecule type" value="Genomic_DNA"/>
</dbReference>
<proteinExistence type="predicted"/>
<dbReference type="AlphaFoldDB" id="A0A2T4C7T8"/>
<organism evidence="1 2">
    <name type="scientific">Trichoderma longibrachiatum ATCC 18648</name>
    <dbReference type="NCBI Taxonomy" id="983965"/>
    <lineage>
        <taxon>Eukaryota</taxon>
        <taxon>Fungi</taxon>
        <taxon>Dikarya</taxon>
        <taxon>Ascomycota</taxon>
        <taxon>Pezizomycotina</taxon>
        <taxon>Sordariomycetes</taxon>
        <taxon>Hypocreomycetidae</taxon>
        <taxon>Hypocreales</taxon>
        <taxon>Hypocreaceae</taxon>
        <taxon>Trichoderma</taxon>
    </lineage>
</organism>
<accession>A0A2T4C7T8</accession>
<reference evidence="1 2" key="1">
    <citation type="submission" date="2016-07" db="EMBL/GenBank/DDBJ databases">
        <title>Multiple horizontal gene transfer events from other fungi enriched the ability of initially mycotrophic Trichoderma (Ascomycota) to feed on dead plant biomass.</title>
        <authorList>
            <consortium name="DOE Joint Genome Institute"/>
            <person name="Aerts A."/>
            <person name="Atanasova L."/>
            <person name="Chenthamara K."/>
            <person name="Zhang J."/>
            <person name="Grujic M."/>
            <person name="Henrissat B."/>
            <person name="Kuo A."/>
            <person name="Salamov A."/>
            <person name="Lipzen A."/>
            <person name="Labutti K."/>
            <person name="Barry K."/>
            <person name="Miao Y."/>
            <person name="Rahimi M.J."/>
            <person name="Shen Q."/>
            <person name="Grigoriev I.V."/>
            <person name="Kubicek C.P."/>
            <person name="Druzhinina I.S."/>
        </authorList>
    </citation>
    <scope>NUCLEOTIDE SEQUENCE [LARGE SCALE GENOMIC DNA]</scope>
    <source>
        <strain evidence="1 2">ATCC 18648</strain>
    </source>
</reference>
<protein>
    <submittedName>
        <fullName evidence="1">Uncharacterized protein</fullName>
    </submittedName>
</protein>
<gene>
    <name evidence="1" type="ORF">M440DRAFT_1217284</name>
</gene>
<keyword evidence="2" id="KW-1185">Reference proteome</keyword>
<evidence type="ECO:0000313" key="1">
    <source>
        <dbReference type="EMBL" id="PTB77603.1"/>
    </source>
</evidence>
<name>A0A2T4C7T8_TRILO</name>
<dbReference type="Proteomes" id="UP000240760">
    <property type="component" value="Unassembled WGS sequence"/>
</dbReference>
<sequence>MSTAVAMGRPLIQQAHGDLREQASDACGVRRQTMGNGFDPPAHLPLPGVLTAVRLHELCPPLYPRVDDGTDMLSVAYGGHVSYPLSTSLKVKAVLRTTISVVLTVTRYLLERHKVHPHSSWYLLLKERYSLFPALSVHDDIEYENVCVGN</sequence>
<evidence type="ECO:0000313" key="2">
    <source>
        <dbReference type="Proteomes" id="UP000240760"/>
    </source>
</evidence>